<dbReference type="GO" id="GO:0005524">
    <property type="term" value="F:ATP binding"/>
    <property type="evidence" value="ECO:0007669"/>
    <property type="project" value="UniProtKB-KW"/>
</dbReference>
<dbReference type="EMBL" id="CP003587">
    <property type="protein sequence ID" value="AGY59959.1"/>
    <property type="molecule type" value="Genomic_DNA"/>
</dbReference>
<comment type="similarity">
    <text evidence="1">Belongs to the AAA ATPase family.</text>
</comment>
<dbReference type="Gene3D" id="3.40.50.300">
    <property type="entry name" value="P-loop containing nucleotide triphosphate hydrolases"/>
    <property type="match status" value="1"/>
</dbReference>
<feature type="domain" description="AAA+ ATPase" evidence="4">
    <location>
        <begin position="284"/>
        <end position="417"/>
    </location>
</feature>
<evidence type="ECO:0000256" key="1">
    <source>
        <dbReference type="ARBA" id="ARBA00006914"/>
    </source>
</evidence>
<dbReference type="InterPro" id="IPR027417">
    <property type="entry name" value="P-loop_NTPase"/>
</dbReference>
<evidence type="ECO:0000256" key="2">
    <source>
        <dbReference type="ARBA" id="ARBA00022741"/>
    </source>
</evidence>
<protein>
    <submittedName>
        <fullName evidence="5">ATP-dependent metalloprotease FtsH</fullName>
    </submittedName>
</protein>
<dbReference type="GO" id="GO:0006508">
    <property type="term" value="P:proteolysis"/>
    <property type="evidence" value="ECO:0007669"/>
    <property type="project" value="UniProtKB-KW"/>
</dbReference>
<dbReference type="STRING" id="1183438.GKIL_3713"/>
<dbReference type="PANTHER" id="PTHR23073">
    <property type="entry name" value="26S PROTEASOME REGULATORY SUBUNIT"/>
    <property type="match status" value="1"/>
</dbReference>
<organism evidence="5 6">
    <name type="scientific">Gloeobacter kilaueensis (strain ATCC BAA-2537 / CCAP 1431/1 / ULC 316 / JS1)</name>
    <dbReference type="NCBI Taxonomy" id="1183438"/>
    <lineage>
        <taxon>Bacteria</taxon>
        <taxon>Bacillati</taxon>
        <taxon>Cyanobacteriota</taxon>
        <taxon>Cyanophyceae</taxon>
        <taxon>Gloeobacterales</taxon>
        <taxon>Gloeobacteraceae</taxon>
        <taxon>Gloeobacter</taxon>
    </lineage>
</organism>
<dbReference type="PATRIC" id="fig|1183438.3.peg.3649"/>
<keyword evidence="6" id="KW-1185">Reference proteome</keyword>
<dbReference type="eggNOG" id="COG0464">
    <property type="taxonomic scope" value="Bacteria"/>
</dbReference>
<dbReference type="GO" id="GO:0008237">
    <property type="term" value="F:metallopeptidase activity"/>
    <property type="evidence" value="ECO:0007669"/>
    <property type="project" value="UniProtKB-KW"/>
</dbReference>
<dbReference type="KEGG" id="glj:GKIL_3713"/>
<dbReference type="InterPro" id="IPR050221">
    <property type="entry name" value="26S_Proteasome_ATPase"/>
</dbReference>
<sequence length="422" mass="47577">MAPRPALLSLERGLCVPLSNGVLSAMGWNRGSNDGDPLARGLLGAGWRPMSRDLDWDYLVHLVFNDGTKFGQKSLDVASDLADALSRSDYPWWANALNIFSESMQYELGEYWDYITPDPALPDYRHKDVLSVDRPVVQAVGRGNIPLDYVLNRLQEIVIQRILGLLGRPDTISQYYLDRYFYYPTEKFVNWERMLVPGTLFAHWQAQQVWLKICPSPQPGKQQYNLLAIDLLPLVTKSVYNLAIILSGYQSRIGQLQSRYPIRSFPESVQAFTDVVQQAVLDEEQLAVLVHGEPGTGKTAWAQAVAKEILQPLGFVIFTLDHDAVENFVPPAYLERICLLINEADNLAQNRASEAAQTNNKTEHVLSLLDGTLYRSVIDESGIHAQQKLVVLLTCNTTERLDPALLRRGRVNLVAEFTHRFV</sequence>
<dbReference type="InterPro" id="IPR003593">
    <property type="entry name" value="AAA+_ATPase"/>
</dbReference>
<evidence type="ECO:0000313" key="6">
    <source>
        <dbReference type="Proteomes" id="UP000017396"/>
    </source>
</evidence>
<dbReference type="AlphaFoldDB" id="U5QQR2"/>
<dbReference type="Pfam" id="PF00004">
    <property type="entry name" value="AAA"/>
    <property type="match status" value="1"/>
</dbReference>
<dbReference type="GO" id="GO:0016887">
    <property type="term" value="F:ATP hydrolysis activity"/>
    <property type="evidence" value="ECO:0007669"/>
    <property type="project" value="InterPro"/>
</dbReference>
<dbReference type="SUPFAM" id="SSF52540">
    <property type="entry name" value="P-loop containing nucleoside triphosphate hydrolases"/>
    <property type="match status" value="1"/>
</dbReference>
<dbReference type="SMART" id="SM00382">
    <property type="entry name" value="AAA"/>
    <property type="match status" value="1"/>
</dbReference>
<dbReference type="Proteomes" id="UP000017396">
    <property type="component" value="Chromosome"/>
</dbReference>
<dbReference type="InterPro" id="IPR003959">
    <property type="entry name" value="ATPase_AAA_core"/>
</dbReference>
<evidence type="ECO:0000259" key="4">
    <source>
        <dbReference type="SMART" id="SM00382"/>
    </source>
</evidence>
<reference evidence="5 6" key="1">
    <citation type="journal article" date="2013" name="PLoS ONE">
        <title>Cultivation and Complete Genome Sequencing of Gloeobacter kilaueensis sp. nov., from a Lava Cave in Kilauea Caldera, Hawai'i.</title>
        <authorList>
            <person name="Saw J.H."/>
            <person name="Schatz M."/>
            <person name="Brown M.V."/>
            <person name="Kunkel D.D."/>
            <person name="Foster J.S."/>
            <person name="Shick H."/>
            <person name="Christensen S."/>
            <person name="Hou S."/>
            <person name="Wan X."/>
            <person name="Donachie S.P."/>
        </authorList>
    </citation>
    <scope>NUCLEOTIDE SEQUENCE [LARGE SCALE GENOMIC DNA]</scope>
    <source>
        <strain evidence="6">JS</strain>
    </source>
</reference>
<name>U5QQR2_GLOK1</name>
<dbReference type="HOGENOM" id="CLU_688273_0_0_3"/>
<keyword evidence="5" id="KW-0645">Protease</keyword>
<keyword evidence="5" id="KW-0482">Metalloprotease</keyword>
<evidence type="ECO:0000313" key="5">
    <source>
        <dbReference type="EMBL" id="AGY59959.1"/>
    </source>
</evidence>
<evidence type="ECO:0000256" key="3">
    <source>
        <dbReference type="ARBA" id="ARBA00022840"/>
    </source>
</evidence>
<proteinExistence type="inferred from homology"/>
<accession>U5QQR2</accession>
<gene>
    <name evidence="5" type="primary">hflB</name>
    <name evidence="5" type="ORF">GKIL_3713</name>
</gene>
<keyword evidence="2" id="KW-0547">Nucleotide-binding</keyword>
<keyword evidence="3" id="KW-0067">ATP-binding</keyword>
<keyword evidence="5" id="KW-0378">Hydrolase</keyword>